<geneLocation type="plastid" evidence="14"/>
<accession>A0A0B5EEY2</accession>
<feature type="coiled-coil region" evidence="12">
    <location>
        <begin position="64"/>
        <end position="98"/>
    </location>
</feature>
<gene>
    <name evidence="14" type="primary">atpF</name>
</gene>
<dbReference type="GO" id="GO:0045259">
    <property type="term" value="C:proton-transporting ATP synthase complex"/>
    <property type="evidence" value="ECO:0007669"/>
    <property type="project" value="UniProtKB-KW"/>
</dbReference>
<proteinExistence type="inferred from homology"/>
<evidence type="ECO:0000313" key="14">
    <source>
        <dbReference type="EMBL" id="AJE71473.1"/>
    </source>
</evidence>
<evidence type="ECO:0000313" key="15">
    <source>
        <dbReference type="EMBL" id="ALK01116.1"/>
    </source>
</evidence>
<evidence type="ECO:0000256" key="6">
    <source>
        <dbReference type="ARBA" id="ARBA00022989"/>
    </source>
</evidence>
<evidence type="ECO:0000256" key="3">
    <source>
        <dbReference type="ARBA" id="ARBA00022547"/>
    </source>
</evidence>
<evidence type="ECO:0000256" key="13">
    <source>
        <dbReference type="SAM" id="Phobius"/>
    </source>
</evidence>
<organism evidence="14">
    <name type="scientific">Gnetum gnemon</name>
    <name type="common">Spanish joint-fir</name>
    <name type="synonym">Gnetum acutatum</name>
    <dbReference type="NCBI Taxonomy" id="3382"/>
    <lineage>
        <taxon>Eukaryota</taxon>
        <taxon>Viridiplantae</taxon>
        <taxon>Streptophyta</taxon>
        <taxon>Embryophyta</taxon>
        <taxon>Tracheophyta</taxon>
        <taxon>Spermatophyta</taxon>
        <taxon>Gnetopsida</taxon>
        <taxon>Gnetidae</taxon>
        <taxon>Gnetales</taxon>
        <taxon>Gnetaceae</taxon>
        <taxon>Gnetum</taxon>
    </lineage>
</organism>
<dbReference type="EMBL" id="KR476377">
    <property type="protein sequence ID" value="ALK01116.1"/>
    <property type="molecule type" value="Genomic_DNA"/>
</dbReference>
<dbReference type="PANTHER" id="PTHR34264">
    <property type="entry name" value="ATP SYNTHASE SUBUNIT B, CHLOROPLASTIC"/>
    <property type="match status" value="1"/>
</dbReference>
<reference evidence="15" key="1">
    <citation type="submission" date="2015-05" db="EMBL/GenBank/DDBJ databases">
        <title>Five gymnosperm plastomes reveal rampant rearrangements in Cupressophytes and the retention of ndh pseudogenes in Abies sibirica and Pinus sylvestris.</title>
        <authorList>
            <person name="Wu Z."/>
            <person name="Arvestad L."/>
            <person name="Thompson S.L."/>
        </authorList>
    </citation>
    <scope>NUCLEOTIDE SEQUENCE</scope>
</reference>
<comment type="similarity">
    <text evidence="11">Belongs to the ATPase B chain family.</text>
</comment>
<evidence type="ECO:0000256" key="5">
    <source>
        <dbReference type="ARBA" id="ARBA00022781"/>
    </source>
</evidence>
<dbReference type="PANTHER" id="PTHR34264:SF3">
    <property type="entry name" value="ATP SYNTHASE SUBUNIT B, CHLOROPLASTIC"/>
    <property type="match status" value="1"/>
</dbReference>
<dbReference type="EMBL" id="KP099649">
    <property type="protein sequence ID" value="AJE71473.1"/>
    <property type="molecule type" value="Genomic_DNA"/>
</dbReference>
<keyword evidence="7 11" id="KW-0406">Ion transport</keyword>
<keyword evidence="14" id="KW-0934">Plastid</keyword>
<keyword evidence="3 11" id="KW-0138">CF(0)</keyword>
<dbReference type="GO" id="GO:0015078">
    <property type="term" value="F:proton transmembrane transporter activity"/>
    <property type="evidence" value="ECO:0007669"/>
    <property type="project" value="InterPro"/>
</dbReference>
<dbReference type="GO" id="GO:0015986">
    <property type="term" value="P:proton motive force-driven ATP synthesis"/>
    <property type="evidence" value="ECO:0007669"/>
    <property type="project" value="InterPro"/>
</dbReference>
<evidence type="ECO:0000256" key="4">
    <source>
        <dbReference type="ARBA" id="ARBA00022692"/>
    </source>
</evidence>
<evidence type="ECO:0000256" key="10">
    <source>
        <dbReference type="ARBA" id="ARBA00025198"/>
    </source>
</evidence>
<keyword evidence="15" id="KW-0150">Chloroplast</keyword>
<evidence type="ECO:0000256" key="11">
    <source>
        <dbReference type="RuleBase" id="RU003848"/>
    </source>
</evidence>
<keyword evidence="12" id="KW-0175">Coiled coil</keyword>
<protein>
    <submittedName>
        <fullName evidence="14">ATP synthase CF0 subunit I</fullName>
    </submittedName>
</protein>
<name>A0A0B5EEY2_GNEGN</name>
<keyword evidence="4 11" id="KW-0812">Transmembrane</keyword>
<reference evidence="14" key="2">
    <citation type="journal article" date="2016" name="New Phytol.">
        <title>Evolutionary dynamics of the plastid inverted repeat: the effects of expansion, contraction, and loss on substitution rates.</title>
        <authorList>
            <person name="Zhu A."/>
            <person name="Guo W."/>
            <person name="Gupta S."/>
            <person name="Fan W."/>
            <person name="Mower J.P."/>
        </authorList>
    </citation>
    <scope>NUCLEOTIDE SEQUENCE</scope>
</reference>
<evidence type="ECO:0000256" key="1">
    <source>
        <dbReference type="ARBA" id="ARBA00004167"/>
    </source>
</evidence>
<comment type="subcellular location">
    <subcellularLocation>
        <location evidence="1">Membrane</location>
        <topology evidence="1">Single-pass membrane protein</topology>
    </subcellularLocation>
</comment>
<feature type="transmembrane region" description="Helical" evidence="13">
    <location>
        <begin position="31"/>
        <end position="49"/>
    </location>
</feature>
<keyword evidence="2 11" id="KW-0813">Transport</keyword>
<evidence type="ECO:0000256" key="7">
    <source>
        <dbReference type="ARBA" id="ARBA00023065"/>
    </source>
</evidence>
<keyword evidence="8 13" id="KW-0472">Membrane</keyword>
<dbReference type="CDD" id="cd06503">
    <property type="entry name" value="ATP-synt_Fo_b"/>
    <property type="match status" value="1"/>
</dbReference>
<evidence type="ECO:0000256" key="8">
    <source>
        <dbReference type="ARBA" id="ARBA00023136"/>
    </source>
</evidence>
<keyword evidence="5 11" id="KW-0375">Hydrogen ion transport</keyword>
<keyword evidence="6 13" id="KW-1133">Transmembrane helix</keyword>
<evidence type="ECO:0000256" key="2">
    <source>
        <dbReference type="ARBA" id="ARBA00022448"/>
    </source>
</evidence>
<dbReference type="AlphaFoldDB" id="A0A0B5EEY2"/>
<sequence length="185" mass="21193">MKGIANSLIYLSYWPSAGSFGFNTNILETNIINITVVLGILIYFGKGVLSNLLDNRKSKIYSTIQNSEELCKGARHQLEKARARLREIETRVDEIRANGYLQIEQEKEDLVQAASVNFKQLEDSKNETVSFEQQKVIDQVRQQVSYQALQKALTFMKNSLNTELHLCMINYNIGRLRAKRTGQFL</sequence>
<comment type="function">
    <text evidence="10">F(1)F(0) ATP synthase produces ATP from ADP in the presence of a proton or sodium gradient. F-type ATPases consist of two structural domains, F(1) containing the extramembraneous catalytic core and F(0) containing the membrane proton channel, linked together by a central stalk and a peripheral stalk. During catalysis, ATP synthesis in the catalytic domain of F(1) is coupled via a rotary mechanism of the central stalk subunits to proton translocation.</text>
</comment>
<dbReference type="HAMAP" id="MF_01398">
    <property type="entry name" value="ATP_synth_b_bprime"/>
    <property type="match status" value="1"/>
</dbReference>
<evidence type="ECO:0000256" key="12">
    <source>
        <dbReference type="SAM" id="Coils"/>
    </source>
</evidence>
<dbReference type="RefSeq" id="YP_009117845.1">
    <property type="nucleotide sequence ID" value="NC_026301.1"/>
</dbReference>
<dbReference type="InterPro" id="IPR002146">
    <property type="entry name" value="ATP_synth_b/b'su_bac/chlpt"/>
</dbReference>
<keyword evidence="9" id="KW-0066">ATP synthesis</keyword>
<dbReference type="Pfam" id="PF00430">
    <property type="entry name" value="ATP-synt_B"/>
    <property type="match status" value="1"/>
</dbReference>
<dbReference type="GeneID" id="22975650"/>
<evidence type="ECO:0000256" key="9">
    <source>
        <dbReference type="ARBA" id="ARBA00023310"/>
    </source>
</evidence>